<proteinExistence type="predicted"/>
<name>A0AAX6GSP1_IRIPA</name>
<sequence length="98" mass="11168">MMYAVLMSPCGGGWWRREESLWQCWWWLGSCGEVMFANQEVAAWLQWECMVVVDSCWEESSWSKHEQYGGGCDVGVGILGLGNCYVNIGKCAIYRVGR</sequence>
<evidence type="ECO:0000313" key="1">
    <source>
        <dbReference type="EMBL" id="KAJ6831820.1"/>
    </source>
</evidence>
<protein>
    <submittedName>
        <fullName evidence="1">Extensin</fullName>
    </submittedName>
</protein>
<reference evidence="1" key="2">
    <citation type="submission" date="2023-04" db="EMBL/GenBank/DDBJ databases">
        <authorList>
            <person name="Bruccoleri R.E."/>
            <person name="Oakeley E.J."/>
            <person name="Faust A.-M."/>
            <person name="Dessus-Babus S."/>
            <person name="Altorfer M."/>
            <person name="Burckhardt D."/>
            <person name="Oertli M."/>
            <person name="Naumann U."/>
            <person name="Petersen F."/>
            <person name="Wong J."/>
        </authorList>
    </citation>
    <scope>NUCLEOTIDE SEQUENCE</scope>
    <source>
        <strain evidence="1">GSM-AAB239-AS_SAM_17_03QT</strain>
        <tissue evidence="1">Leaf</tissue>
    </source>
</reference>
<comment type="caution">
    <text evidence="1">The sequence shown here is derived from an EMBL/GenBank/DDBJ whole genome shotgun (WGS) entry which is preliminary data.</text>
</comment>
<dbReference type="AlphaFoldDB" id="A0AAX6GSP1"/>
<keyword evidence="2" id="KW-1185">Reference proteome</keyword>
<dbReference type="Proteomes" id="UP001140949">
    <property type="component" value="Unassembled WGS sequence"/>
</dbReference>
<dbReference type="EMBL" id="JANAVB010016400">
    <property type="protein sequence ID" value="KAJ6831820.1"/>
    <property type="molecule type" value="Genomic_DNA"/>
</dbReference>
<accession>A0AAX6GSP1</accession>
<organism evidence="1 2">
    <name type="scientific">Iris pallida</name>
    <name type="common">Sweet iris</name>
    <dbReference type="NCBI Taxonomy" id="29817"/>
    <lineage>
        <taxon>Eukaryota</taxon>
        <taxon>Viridiplantae</taxon>
        <taxon>Streptophyta</taxon>
        <taxon>Embryophyta</taxon>
        <taxon>Tracheophyta</taxon>
        <taxon>Spermatophyta</taxon>
        <taxon>Magnoliopsida</taxon>
        <taxon>Liliopsida</taxon>
        <taxon>Asparagales</taxon>
        <taxon>Iridaceae</taxon>
        <taxon>Iridoideae</taxon>
        <taxon>Irideae</taxon>
        <taxon>Iris</taxon>
    </lineage>
</organism>
<evidence type="ECO:0000313" key="2">
    <source>
        <dbReference type="Proteomes" id="UP001140949"/>
    </source>
</evidence>
<gene>
    <name evidence="1" type="ORF">M6B38_346770</name>
</gene>
<reference evidence="1" key="1">
    <citation type="journal article" date="2023" name="GigaByte">
        <title>Genome assembly of the bearded iris, Iris pallida Lam.</title>
        <authorList>
            <person name="Bruccoleri R.E."/>
            <person name="Oakeley E.J."/>
            <person name="Faust A.M.E."/>
            <person name="Altorfer M."/>
            <person name="Dessus-Babus S."/>
            <person name="Burckhardt D."/>
            <person name="Oertli M."/>
            <person name="Naumann U."/>
            <person name="Petersen F."/>
            <person name="Wong J."/>
        </authorList>
    </citation>
    <scope>NUCLEOTIDE SEQUENCE</scope>
    <source>
        <strain evidence="1">GSM-AAB239-AS_SAM_17_03QT</strain>
    </source>
</reference>